<reference evidence="1 2" key="1">
    <citation type="journal article" date="2019" name="Nat. Ecol. Evol.">
        <title>Megaphylogeny resolves global patterns of mushroom evolution.</title>
        <authorList>
            <person name="Varga T."/>
            <person name="Krizsan K."/>
            <person name="Foldi C."/>
            <person name="Dima B."/>
            <person name="Sanchez-Garcia M."/>
            <person name="Sanchez-Ramirez S."/>
            <person name="Szollosi G.J."/>
            <person name="Szarkandi J.G."/>
            <person name="Papp V."/>
            <person name="Albert L."/>
            <person name="Andreopoulos W."/>
            <person name="Angelini C."/>
            <person name="Antonin V."/>
            <person name="Barry K.W."/>
            <person name="Bougher N.L."/>
            <person name="Buchanan P."/>
            <person name="Buyck B."/>
            <person name="Bense V."/>
            <person name="Catcheside P."/>
            <person name="Chovatia M."/>
            <person name="Cooper J."/>
            <person name="Damon W."/>
            <person name="Desjardin D."/>
            <person name="Finy P."/>
            <person name="Geml J."/>
            <person name="Haridas S."/>
            <person name="Hughes K."/>
            <person name="Justo A."/>
            <person name="Karasinski D."/>
            <person name="Kautmanova I."/>
            <person name="Kiss B."/>
            <person name="Kocsube S."/>
            <person name="Kotiranta H."/>
            <person name="LaButti K.M."/>
            <person name="Lechner B.E."/>
            <person name="Liimatainen K."/>
            <person name="Lipzen A."/>
            <person name="Lukacs Z."/>
            <person name="Mihaltcheva S."/>
            <person name="Morgado L.N."/>
            <person name="Niskanen T."/>
            <person name="Noordeloos M.E."/>
            <person name="Ohm R.A."/>
            <person name="Ortiz-Santana B."/>
            <person name="Ovrebo C."/>
            <person name="Racz N."/>
            <person name="Riley R."/>
            <person name="Savchenko A."/>
            <person name="Shiryaev A."/>
            <person name="Soop K."/>
            <person name="Spirin V."/>
            <person name="Szebenyi C."/>
            <person name="Tomsovsky M."/>
            <person name="Tulloss R.E."/>
            <person name="Uehling J."/>
            <person name="Grigoriev I.V."/>
            <person name="Vagvolgyi C."/>
            <person name="Papp T."/>
            <person name="Martin F.M."/>
            <person name="Miettinen O."/>
            <person name="Hibbett D.S."/>
            <person name="Nagy L.G."/>
        </authorList>
    </citation>
    <scope>NUCLEOTIDE SEQUENCE [LARGE SCALE GENOMIC DNA]</scope>
    <source>
        <strain evidence="1 2">CBS 166.37</strain>
    </source>
</reference>
<protein>
    <recommendedName>
        <fullName evidence="3">F-box domain-containing protein</fullName>
    </recommendedName>
</protein>
<proteinExistence type="predicted"/>
<dbReference type="Proteomes" id="UP000308652">
    <property type="component" value="Unassembled WGS sequence"/>
</dbReference>
<accession>A0A5C3M1A7</accession>
<dbReference type="AlphaFoldDB" id="A0A5C3M1A7"/>
<dbReference type="STRING" id="68775.A0A5C3M1A7"/>
<evidence type="ECO:0008006" key="3">
    <source>
        <dbReference type="Google" id="ProtNLM"/>
    </source>
</evidence>
<dbReference type="SUPFAM" id="SSF81383">
    <property type="entry name" value="F-box domain"/>
    <property type="match status" value="1"/>
</dbReference>
<dbReference type="EMBL" id="ML213603">
    <property type="protein sequence ID" value="TFK38557.1"/>
    <property type="molecule type" value="Genomic_DNA"/>
</dbReference>
<organism evidence="1 2">
    <name type="scientific">Crucibulum laeve</name>
    <dbReference type="NCBI Taxonomy" id="68775"/>
    <lineage>
        <taxon>Eukaryota</taxon>
        <taxon>Fungi</taxon>
        <taxon>Dikarya</taxon>
        <taxon>Basidiomycota</taxon>
        <taxon>Agaricomycotina</taxon>
        <taxon>Agaricomycetes</taxon>
        <taxon>Agaricomycetidae</taxon>
        <taxon>Agaricales</taxon>
        <taxon>Agaricineae</taxon>
        <taxon>Nidulariaceae</taxon>
        <taxon>Crucibulum</taxon>
    </lineage>
</organism>
<sequence length="378" mass="42768">MMFLPPEIIDDVLSQLYADYRTLFQCCLVSRKWLPAGRHIIFETLRGQLTSDNCSQLLEILSSPLTTLPIYLRHLIIVGEGTYSAPLPTRHHQRFEYVLNRLSSLRGVYSLTFKNLRWETLSFATQSSLIRTFRYIKELSLQNFSCLSATVMFTMICNFTSLSRLSSDGVELQEPGSICGPPCASPPQITAIRLIDLVPWSMQSTIAFLRWIGPSLEHLVFCGHTYAPQSLSLGGYPEIDNNHRLRSIHIGNYNLIPFSPIVRPITLILSGVGRNHTQLTKIVLELRITESQISACSGWQDVDNLLRQPQFSRLRMVEVMLSFFRRPGVPDQGVSASVYQAREALRNCLPSCFERGILRLRLCIFLTSSPIVVAACQV</sequence>
<dbReference type="OrthoDB" id="2921803at2759"/>
<evidence type="ECO:0000313" key="2">
    <source>
        <dbReference type="Proteomes" id="UP000308652"/>
    </source>
</evidence>
<evidence type="ECO:0000313" key="1">
    <source>
        <dbReference type="EMBL" id="TFK38557.1"/>
    </source>
</evidence>
<keyword evidence="2" id="KW-1185">Reference proteome</keyword>
<dbReference type="InterPro" id="IPR036047">
    <property type="entry name" value="F-box-like_dom_sf"/>
</dbReference>
<name>A0A5C3M1A7_9AGAR</name>
<gene>
    <name evidence="1" type="ORF">BDQ12DRAFT_116091</name>
</gene>